<dbReference type="AlphaFoldDB" id="A0A0C1CJF7"/>
<reference evidence="1 2" key="1">
    <citation type="submission" date="2014-10" db="EMBL/GenBank/DDBJ databases">
        <title>Kaistella jeonii genome.</title>
        <authorList>
            <person name="Clayton J.T."/>
            <person name="Newman J.D."/>
        </authorList>
    </citation>
    <scope>NUCLEOTIDE SEQUENCE [LARGE SCALE GENOMIC DNA]</scope>
    <source>
        <strain evidence="1 2">DSM 17048</strain>
    </source>
</reference>
<dbReference type="OrthoDB" id="982108at2"/>
<keyword evidence="2" id="KW-1185">Reference proteome</keyword>
<dbReference type="Proteomes" id="UP000031473">
    <property type="component" value="Unassembled WGS sequence"/>
</dbReference>
<gene>
    <name evidence="1" type="ORF">OA86_14960</name>
</gene>
<comment type="caution">
    <text evidence="1">The sequence shown here is derived from an EMBL/GenBank/DDBJ whole genome shotgun (WGS) entry which is preliminary data.</text>
</comment>
<dbReference type="STRING" id="266749.SAMN05421876_12211"/>
<dbReference type="RefSeq" id="WP_039355080.1">
    <property type="nucleotide sequence ID" value="NZ_FOLA01000022.1"/>
</dbReference>
<sequence length="227" mass="27205">MIYFSVLSVFVFGQKALNYELTNDSDTLHYYKYEKPIVEKLNLLKPEGNSNFFRFSSDKYYLELSEISNKYLIYADEIWDNSKTGEVFIREIKLNESQVYKINKLIDSLKINDIPSDNRLKEWTFGFDGITYKLENKNGINYSYKHYWTPTSQNKFLESDKINIFVTEIDKIIDYKTNREKFVSEVPYFTWTRDGVAWSAVKILTAENYSEYRKYRKLKKKLIKSRK</sequence>
<evidence type="ECO:0000313" key="1">
    <source>
        <dbReference type="EMBL" id="KIA83956.1"/>
    </source>
</evidence>
<name>A0A0C1CJF7_9FLAO</name>
<protein>
    <submittedName>
        <fullName evidence="1">Uncharacterized protein</fullName>
    </submittedName>
</protein>
<proteinExistence type="predicted"/>
<accession>A0A0C1CJF7</accession>
<organism evidence="1 2">
    <name type="scientific">Kaistella jeonii</name>
    <dbReference type="NCBI Taxonomy" id="266749"/>
    <lineage>
        <taxon>Bacteria</taxon>
        <taxon>Pseudomonadati</taxon>
        <taxon>Bacteroidota</taxon>
        <taxon>Flavobacteriia</taxon>
        <taxon>Flavobacteriales</taxon>
        <taxon>Weeksellaceae</taxon>
        <taxon>Chryseobacterium group</taxon>
        <taxon>Kaistella</taxon>
    </lineage>
</organism>
<dbReference type="EMBL" id="JSYL01000023">
    <property type="protein sequence ID" value="KIA83956.1"/>
    <property type="molecule type" value="Genomic_DNA"/>
</dbReference>
<evidence type="ECO:0000313" key="2">
    <source>
        <dbReference type="Proteomes" id="UP000031473"/>
    </source>
</evidence>